<dbReference type="InterPro" id="IPR012337">
    <property type="entry name" value="RNaseH-like_sf"/>
</dbReference>
<evidence type="ECO:0000256" key="6">
    <source>
        <dbReference type="SAM" id="MobiDB-lite"/>
    </source>
</evidence>
<dbReference type="InterPro" id="IPR039537">
    <property type="entry name" value="Retrotran_Ty1/copia-like"/>
</dbReference>
<dbReference type="PROSITE" id="PS50158">
    <property type="entry name" value="ZF_CCHC"/>
    <property type="match status" value="1"/>
</dbReference>
<protein>
    <submittedName>
        <fullName evidence="9">Retrovirus-related Pol polyprotein from transposon TNT 1-94</fullName>
    </submittedName>
</protein>
<name>A0A2I0VVW1_9ASPA</name>
<dbReference type="InterPro" id="IPR001584">
    <property type="entry name" value="Integrase_cat-core"/>
</dbReference>
<dbReference type="GO" id="GO:0015074">
    <property type="term" value="P:DNA integration"/>
    <property type="evidence" value="ECO:0007669"/>
    <property type="project" value="InterPro"/>
</dbReference>
<proteinExistence type="predicted"/>
<evidence type="ECO:0000313" key="10">
    <source>
        <dbReference type="Proteomes" id="UP000233837"/>
    </source>
</evidence>
<evidence type="ECO:0000256" key="3">
    <source>
        <dbReference type="ARBA" id="ARBA00022750"/>
    </source>
</evidence>
<dbReference type="PANTHER" id="PTHR42648:SF26">
    <property type="entry name" value="INTEGRASE CATALYTIC DOMAIN-CONTAINING PROTEIN"/>
    <property type="match status" value="1"/>
</dbReference>
<accession>A0A2I0VVW1</accession>
<dbReference type="InterPro" id="IPR013103">
    <property type="entry name" value="RVT_2"/>
</dbReference>
<dbReference type="SUPFAM" id="SSF56672">
    <property type="entry name" value="DNA/RNA polymerases"/>
    <property type="match status" value="1"/>
</dbReference>
<sequence length="1239" mass="139146">MKESTMQQYLAKIKSIVDTIAASGSNVDQEDIILYILNGLPSAYNSFKTSIRTSLLPIDLDTLYSLLCSEEVHVQRETSKESNTTTDSVACYSNAASTKIRNNKKYFKNKNAASTPSSFTTVNTSQSGSSNNRPICQICGKPGHVAINCWHRCNLNYAPTTSRQSRALLAQPSSTSNQDWVLDSGASSHLTPDVSNINYPSSYRGSDVVSIANGSSLPIHNTGQGILPLPDTDRKLRLSNLLHVPSLKHNLLSVSKLTTDNSIRICFDANGFTIKDLQDHRSLLHGRLRNGLYQLQLTPNEPISALQTTKSTFNPWHARLGHPHNHAISILAKSVDTIKAVPSPIVCKVCSMAKSHKLAFSNSKTASSAPFQLIHSDVWGPAPQESLDDFKYYVLFIDDYTRFCWIYPLFYKHETLTKFKNFCNLISNQFNTKPKLLRSDGGGEFTSTDFKTFLAQQGIIHQISCPHTPEQNGVAERKHRHLLEITRTLLLTASLPQRFWDESLFTANYLINRIPSKTLSYQTPYHKLHGTVPSYAHLRIFGCLCFPWLKPYTANKLSPRSDECTFLVYSSAHKGYKCYNMSTGKIFISRHVVFHEQIFPYASDSSGNLPPNSPDTCPTPPLLLIPHSTINQNRQLHITSTHSPSTTTAQPTTIIHPTPSLTNSSDTAHSIHQQAPHPEPVITSAPSHPMITRLKSGITKPRQLLNLFATETNPTPLNFSQAAKHQHWRSAMSAEFLALQQQGTWSLVPPPDNKPVLGSKWTYKIKTLPSGKIDKYKARLVAQGFSQQFGINYNETFSPVAKVPTIRILLTLALHRNWRINQLDVSNAFLHGELSEDVYMRQPVGFVDPLLPNHVCKLHKSIYGLKQSPRQWFKKLTTFLLQFGFRFSRSDPSLLLYTHKQIHLYFLIYVDDILLTGNDNPTMQRLLDHLNATFQIKQMQDVSLYLGIQITHSSDCILLQQSHYATKILEKAGFSTCTPAATPITSKSTQTDFNTQPYSDPQLYHTIAGSLQYLSITRPDIAFAVNSICQHMHNPTVRDFQALKRLLRYIKGTLPLGIRITRGDLQLRTFVDADWAADSMDRKSITGHCTFLGSTIISWCSKKQTTVAKSSTEAEYRALSTAVSEVIWLRRLAAELQIPQTSPTVIHCDNTSAIALAHNPVFHARTKHIEIDHHFIRDHLDSGQISVIHLSSIDQIADIFTKSLTTTRFISLRNKLNIQSSNDQFEGRYKHINSSDQVN</sequence>
<dbReference type="InterPro" id="IPR057670">
    <property type="entry name" value="SH3_retrovirus"/>
</dbReference>
<keyword evidence="2" id="KW-0479">Metal-binding</keyword>
<keyword evidence="4" id="KW-0378">Hydrolase</keyword>
<dbReference type="GO" id="GO:0003676">
    <property type="term" value="F:nucleic acid binding"/>
    <property type="evidence" value="ECO:0007669"/>
    <property type="project" value="InterPro"/>
</dbReference>
<evidence type="ECO:0000259" key="8">
    <source>
        <dbReference type="PROSITE" id="PS50994"/>
    </source>
</evidence>
<evidence type="ECO:0000256" key="1">
    <source>
        <dbReference type="ARBA" id="ARBA00022670"/>
    </source>
</evidence>
<dbReference type="CDD" id="cd09272">
    <property type="entry name" value="RNase_HI_RT_Ty1"/>
    <property type="match status" value="1"/>
</dbReference>
<dbReference type="InterPro" id="IPR054722">
    <property type="entry name" value="PolX-like_BBD"/>
</dbReference>
<dbReference type="InterPro" id="IPR001878">
    <property type="entry name" value="Znf_CCHC"/>
</dbReference>
<evidence type="ECO:0000259" key="7">
    <source>
        <dbReference type="PROSITE" id="PS50158"/>
    </source>
</evidence>
<reference evidence="9 10" key="2">
    <citation type="journal article" date="2017" name="Nature">
        <title>The Apostasia genome and the evolution of orchids.</title>
        <authorList>
            <person name="Zhang G.Q."/>
            <person name="Liu K.W."/>
            <person name="Li Z."/>
            <person name="Lohaus R."/>
            <person name="Hsiao Y.Y."/>
            <person name="Niu S.C."/>
            <person name="Wang J.Y."/>
            <person name="Lin Y.C."/>
            <person name="Xu Q."/>
            <person name="Chen L.J."/>
            <person name="Yoshida K."/>
            <person name="Fujiwara S."/>
            <person name="Wang Z.W."/>
            <person name="Zhang Y.Q."/>
            <person name="Mitsuda N."/>
            <person name="Wang M."/>
            <person name="Liu G.H."/>
            <person name="Pecoraro L."/>
            <person name="Huang H.X."/>
            <person name="Xiao X.J."/>
            <person name="Lin M."/>
            <person name="Wu X.Y."/>
            <person name="Wu W.L."/>
            <person name="Chen Y.Y."/>
            <person name="Chang S.B."/>
            <person name="Sakamoto S."/>
            <person name="Ohme-Takagi M."/>
            <person name="Yagi M."/>
            <person name="Zeng S.J."/>
            <person name="Shen C.Y."/>
            <person name="Yeh C.M."/>
            <person name="Luo Y.B."/>
            <person name="Tsai W.C."/>
            <person name="Van de Peer Y."/>
            <person name="Liu Z.J."/>
        </authorList>
    </citation>
    <scope>NUCLEOTIDE SEQUENCE [LARGE SCALE GENOMIC DNA]</scope>
    <source>
        <tissue evidence="9">The whole plant</tissue>
    </source>
</reference>
<feature type="region of interest" description="Disordered" evidence="6">
    <location>
        <begin position="112"/>
        <end position="131"/>
    </location>
</feature>
<dbReference type="PANTHER" id="PTHR42648">
    <property type="entry name" value="TRANSPOSASE, PUTATIVE-RELATED"/>
    <property type="match status" value="1"/>
</dbReference>
<dbReference type="Pfam" id="PF07727">
    <property type="entry name" value="RVT_2"/>
    <property type="match status" value="1"/>
</dbReference>
<keyword evidence="5" id="KW-0863">Zinc-finger</keyword>
<dbReference type="SUPFAM" id="SSF53098">
    <property type="entry name" value="Ribonuclease H-like"/>
    <property type="match status" value="1"/>
</dbReference>
<feature type="domain" description="Integrase catalytic" evidence="8">
    <location>
        <begin position="366"/>
        <end position="532"/>
    </location>
</feature>
<dbReference type="Pfam" id="PF14223">
    <property type="entry name" value="Retrotran_gag_2"/>
    <property type="match status" value="1"/>
</dbReference>
<dbReference type="Pfam" id="PF00665">
    <property type="entry name" value="rve"/>
    <property type="match status" value="1"/>
</dbReference>
<dbReference type="InterPro" id="IPR043502">
    <property type="entry name" value="DNA/RNA_pol_sf"/>
</dbReference>
<dbReference type="EMBL" id="KZ503186">
    <property type="protein sequence ID" value="PKU67546.1"/>
    <property type="molecule type" value="Genomic_DNA"/>
</dbReference>
<dbReference type="InterPro" id="IPR036397">
    <property type="entry name" value="RNaseH_sf"/>
</dbReference>
<keyword evidence="5" id="KW-0862">Zinc</keyword>
<keyword evidence="1" id="KW-0645">Protease</keyword>
<organism evidence="9 10">
    <name type="scientific">Dendrobium catenatum</name>
    <dbReference type="NCBI Taxonomy" id="906689"/>
    <lineage>
        <taxon>Eukaryota</taxon>
        <taxon>Viridiplantae</taxon>
        <taxon>Streptophyta</taxon>
        <taxon>Embryophyta</taxon>
        <taxon>Tracheophyta</taxon>
        <taxon>Spermatophyta</taxon>
        <taxon>Magnoliopsida</taxon>
        <taxon>Liliopsida</taxon>
        <taxon>Asparagales</taxon>
        <taxon>Orchidaceae</taxon>
        <taxon>Epidendroideae</taxon>
        <taxon>Malaxideae</taxon>
        <taxon>Dendrobiinae</taxon>
        <taxon>Dendrobium</taxon>
    </lineage>
</organism>
<evidence type="ECO:0000313" key="9">
    <source>
        <dbReference type="EMBL" id="PKU67546.1"/>
    </source>
</evidence>
<dbReference type="GO" id="GO:0006508">
    <property type="term" value="P:proteolysis"/>
    <property type="evidence" value="ECO:0007669"/>
    <property type="project" value="UniProtKB-KW"/>
</dbReference>
<dbReference type="GO" id="GO:0008270">
    <property type="term" value="F:zinc ion binding"/>
    <property type="evidence" value="ECO:0007669"/>
    <property type="project" value="UniProtKB-KW"/>
</dbReference>
<evidence type="ECO:0000256" key="4">
    <source>
        <dbReference type="ARBA" id="ARBA00022801"/>
    </source>
</evidence>
<dbReference type="AlphaFoldDB" id="A0A2I0VVW1"/>
<evidence type="ECO:0000256" key="2">
    <source>
        <dbReference type="ARBA" id="ARBA00022723"/>
    </source>
</evidence>
<dbReference type="Pfam" id="PF22936">
    <property type="entry name" value="Pol_BBD"/>
    <property type="match status" value="1"/>
</dbReference>
<gene>
    <name evidence="9" type="ORF">MA16_Dca022418</name>
</gene>
<dbReference type="Pfam" id="PF25597">
    <property type="entry name" value="SH3_retrovirus"/>
    <property type="match status" value="1"/>
</dbReference>
<feature type="domain" description="CCHC-type" evidence="7">
    <location>
        <begin position="136"/>
        <end position="149"/>
    </location>
</feature>
<keyword evidence="3" id="KW-0064">Aspartyl protease</keyword>
<dbReference type="PROSITE" id="PS50994">
    <property type="entry name" value="INTEGRASE"/>
    <property type="match status" value="1"/>
</dbReference>
<dbReference type="InterPro" id="IPR025724">
    <property type="entry name" value="GAG-pre-integrase_dom"/>
</dbReference>
<dbReference type="Pfam" id="PF13976">
    <property type="entry name" value="gag_pre-integrs"/>
    <property type="match status" value="1"/>
</dbReference>
<dbReference type="Proteomes" id="UP000233837">
    <property type="component" value="Unassembled WGS sequence"/>
</dbReference>
<dbReference type="GO" id="GO:0004190">
    <property type="term" value="F:aspartic-type endopeptidase activity"/>
    <property type="evidence" value="ECO:0007669"/>
    <property type="project" value="UniProtKB-KW"/>
</dbReference>
<keyword evidence="10" id="KW-1185">Reference proteome</keyword>
<evidence type="ECO:0000256" key="5">
    <source>
        <dbReference type="PROSITE-ProRule" id="PRU00047"/>
    </source>
</evidence>
<dbReference type="Gene3D" id="3.30.420.10">
    <property type="entry name" value="Ribonuclease H-like superfamily/Ribonuclease H"/>
    <property type="match status" value="1"/>
</dbReference>
<reference evidence="9 10" key="1">
    <citation type="journal article" date="2016" name="Sci. Rep.">
        <title>The Dendrobium catenatum Lindl. genome sequence provides insights into polysaccharide synthase, floral development and adaptive evolution.</title>
        <authorList>
            <person name="Zhang G.Q."/>
            <person name="Xu Q."/>
            <person name="Bian C."/>
            <person name="Tsai W.C."/>
            <person name="Yeh C.M."/>
            <person name="Liu K.W."/>
            <person name="Yoshida K."/>
            <person name="Zhang L.S."/>
            <person name="Chang S.B."/>
            <person name="Chen F."/>
            <person name="Shi Y."/>
            <person name="Su Y.Y."/>
            <person name="Zhang Y.Q."/>
            <person name="Chen L.J."/>
            <person name="Yin Y."/>
            <person name="Lin M."/>
            <person name="Huang H."/>
            <person name="Deng H."/>
            <person name="Wang Z.W."/>
            <person name="Zhu S.L."/>
            <person name="Zhao X."/>
            <person name="Deng C."/>
            <person name="Niu S.C."/>
            <person name="Huang J."/>
            <person name="Wang M."/>
            <person name="Liu G.H."/>
            <person name="Yang H.J."/>
            <person name="Xiao X.J."/>
            <person name="Hsiao Y.Y."/>
            <person name="Wu W.L."/>
            <person name="Chen Y.Y."/>
            <person name="Mitsuda N."/>
            <person name="Ohme-Takagi M."/>
            <person name="Luo Y.B."/>
            <person name="Van de Peer Y."/>
            <person name="Liu Z.J."/>
        </authorList>
    </citation>
    <scope>NUCLEOTIDE SEQUENCE [LARGE SCALE GENOMIC DNA]</scope>
    <source>
        <tissue evidence="9">The whole plant</tissue>
    </source>
</reference>